<dbReference type="RefSeq" id="WP_219530217.1">
    <property type="nucleotide sequence ID" value="NZ_JAHKRM010000008.1"/>
</dbReference>
<evidence type="ECO:0000313" key="1">
    <source>
        <dbReference type="EMBL" id="MFD1536524.1"/>
    </source>
</evidence>
<protein>
    <submittedName>
        <fullName evidence="1">Uncharacterized protein</fullName>
    </submittedName>
</protein>
<keyword evidence="2" id="KW-1185">Reference proteome</keyword>
<sequence>MPSYIAEEQRGTEARMLNVLLPTILQNLQLTYPAANQFGAPPIATPPMPAWPVAEQRNLTQQSPFFPMPSQLATDRSFMDLISVAVPTVQALMPPLVEQLLSFGPPKPDIDQNEEDRFLQFAPQLVGTLAPIVVQLLPGLLQNMAGHRGEQPVRVTDRELNQRFFGPITQAVLPAIVSALPELLAIVHGDQRSPVRYERMPGRGLFQLIRISRNDLLNGHRMHDGDVIYLTETPAPPGTTEVRVSTAPHGLWWKGVQVTDDTDRQICFVETGGADQAGFDSRSVQTGGSIVLWKAKMFGVHTPMYVIPTGDLSPDAKCFTFHWAAG</sequence>
<dbReference type="EMBL" id="JBHUCM010000005">
    <property type="protein sequence ID" value="MFD1536524.1"/>
    <property type="molecule type" value="Genomic_DNA"/>
</dbReference>
<proteinExistence type="predicted"/>
<comment type="caution">
    <text evidence="1">The sequence shown here is derived from an EMBL/GenBank/DDBJ whole genome shotgun (WGS) entry which is preliminary data.</text>
</comment>
<name>A0ABW4G187_9ACTN</name>
<organism evidence="1 2">
    <name type="scientific">Nonomuraea guangzhouensis</name>
    <dbReference type="NCBI Taxonomy" id="1291555"/>
    <lineage>
        <taxon>Bacteria</taxon>
        <taxon>Bacillati</taxon>
        <taxon>Actinomycetota</taxon>
        <taxon>Actinomycetes</taxon>
        <taxon>Streptosporangiales</taxon>
        <taxon>Streptosporangiaceae</taxon>
        <taxon>Nonomuraea</taxon>
    </lineage>
</organism>
<accession>A0ABW4G187</accession>
<dbReference type="Proteomes" id="UP001597097">
    <property type="component" value="Unassembled WGS sequence"/>
</dbReference>
<gene>
    <name evidence="1" type="ORF">ACFSJ0_05735</name>
</gene>
<evidence type="ECO:0000313" key="2">
    <source>
        <dbReference type="Proteomes" id="UP001597097"/>
    </source>
</evidence>
<reference evidence="2" key="1">
    <citation type="journal article" date="2019" name="Int. J. Syst. Evol. Microbiol.">
        <title>The Global Catalogue of Microorganisms (GCM) 10K type strain sequencing project: providing services to taxonomists for standard genome sequencing and annotation.</title>
        <authorList>
            <consortium name="The Broad Institute Genomics Platform"/>
            <consortium name="The Broad Institute Genome Sequencing Center for Infectious Disease"/>
            <person name="Wu L."/>
            <person name="Ma J."/>
        </authorList>
    </citation>
    <scope>NUCLEOTIDE SEQUENCE [LARGE SCALE GENOMIC DNA]</scope>
    <source>
        <strain evidence="2">CGMCC 1.15399</strain>
    </source>
</reference>